<dbReference type="InterPro" id="IPR003561">
    <property type="entry name" value="Mutator_MutT"/>
</dbReference>
<evidence type="ECO:0000256" key="18">
    <source>
        <dbReference type="PIRSR" id="PIRSR603561-2"/>
    </source>
</evidence>
<feature type="domain" description="Nudix hydrolase" evidence="19">
    <location>
        <begin position="16"/>
        <end position="143"/>
    </location>
</feature>
<keyword evidence="4" id="KW-0235">DNA replication</keyword>
<dbReference type="Gene3D" id="3.90.79.10">
    <property type="entry name" value="Nucleoside Triphosphate Pyrophosphohydrolase"/>
    <property type="match status" value="1"/>
</dbReference>
<dbReference type="SUPFAM" id="SSF55811">
    <property type="entry name" value="Nudix"/>
    <property type="match status" value="1"/>
</dbReference>
<dbReference type="InterPro" id="IPR029119">
    <property type="entry name" value="MutY_C"/>
</dbReference>
<dbReference type="GO" id="GO:0044716">
    <property type="term" value="F:8-oxo-GDP phosphatase activity"/>
    <property type="evidence" value="ECO:0007669"/>
    <property type="project" value="TreeGrafter"/>
</dbReference>
<dbReference type="Pfam" id="PF02581">
    <property type="entry name" value="TMP-TENI"/>
    <property type="match status" value="1"/>
</dbReference>
<protein>
    <recommendedName>
        <fullName evidence="13">8-oxo-dGTP diphosphatase</fullName>
        <ecNumber evidence="12">3.6.1.55</ecNumber>
    </recommendedName>
    <alternativeName>
        <fullName evidence="16">7,8-dihydro-8-oxoguanine-triphosphatase</fullName>
    </alternativeName>
    <alternativeName>
        <fullName evidence="15">Mutator protein MutT</fullName>
    </alternativeName>
    <alternativeName>
        <fullName evidence="14">dGTP pyrophosphohydrolase</fullName>
    </alternativeName>
</protein>
<dbReference type="GO" id="GO:0006281">
    <property type="term" value="P:DNA repair"/>
    <property type="evidence" value="ECO:0007669"/>
    <property type="project" value="UniProtKB-KW"/>
</dbReference>
<feature type="binding site" evidence="18">
    <location>
        <position position="52"/>
    </location>
    <ligand>
        <name>Mg(2+)</name>
        <dbReference type="ChEBI" id="CHEBI:18420"/>
    </ligand>
</feature>
<evidence type="ECO:0000256" key="9">
    <source>
        <dbReference type="ARBA" id="ARBA00023204"/>
    </source>
</evidence>
<dbReference type="CDD" id="cd03425">
    <property type="entry name" value="NUDIX_MutT_NudA_like"/>
    <property type="match status" value="1"/>
</dbReference>
<name>A0A450S1Z5_9GAMM</name>
<feature type="binding site" evidence="17">
    <location>
        <position position="38"/>
    </location>
    <ligand>
        <name>8-oxo-dGTP</name>
        <dbReference type="ChEBI" id="CHEBI:77896"/>
    </ligand>
</feature>
<evidence type="ECO:0000256" key="15">
    <source>
        <dbReference type="ARBA" id="ARBA00041979"/>
    </source>
</evidence>
<dbReference type="NCBIfam" id="TIGR00586">
    <property type="entry name" value="mutt"/>
    <property type="match status" value="1"/>
</dbReference>
<evidence type="ECO:0000256" key="14">
    <source>
        <dbReference type="ARBA" id="ARBA00041592"/>
    </source>
</evidence>
<comment type="catalytic activity">
    <reaction evidence="11">
        <text>8-oxo-GTP + H2O = 8-oxo-GMP + diphosphate + H(+)</text>
        <dbReference type="Rhea" id="RHEA:67616"/>
        <dbReference type="ChEBI" id="CHEBI:15377"/>
        <dbReference type="ChEBI" id="CHEBI:15378"/>
        <dbReference type="ChEBI" id="CHEBI:33019"/>
        <dbReference type="ChEBI" id="CHEBI:143553"/>
        <dbReference type="ChEBI" id="CHEBI:145694"/>
    </reaction>
</comment>
<dbReference type="PANTHER" id="PTHR47707:SF1">
    <property type="entry name" value="NUDIX HYDROLASE FAMILY PROTEIN"/>
    <property type="match status" value="1"/>
</dbReference>
<evidence type="ECO:0000313" key="20">
    <source>
        <dbReference type="EMBL" id="VFJ45663.1"/>
    </source>
</evidence>
<evidence type="ECO:0000256" key="1">
    <source>
        <dbReference type="ARBA" id="ARBA00001946"/>
    </source>
</evidence>
<dbReference type="InterPro" id="IPR000086">
    <property type="entry name" value="NUDIX_hydrolase_dom"/>
</dbReference>
<comment type="cofactor">
    <cofactor evidence="1 18">
        <name>Mg(2+)</name>
        <dbReference type="ChEBI" id="CHEBI:18420"/>
    </cofactor>
</comment>
<dbReference type="SUPFAM" id="SSF51391">
    <property type="entry name" value="Thiamin phosphate synthase"/>
    <property type="match status" value="1"/>
</dbReference>
<evidence type="ECO:0000256" key="7">
    <source>
        <dbReference type="ARBA" id="ARBA00022801"/>
    </source>
</evidence>
<evidence type="ECO:0000256" key="17">
    <source>
        <dbReference type="PIRSR" id="PIRSR603561-1"/>
    </source>
</evidence>
<dbReference type="PROSITE" id="PS51462">
    <property type="entry name" value="NUDIX"/>
    <property type="match status" value="1"/>
</dbReference>
<evidence type="ECO:0000256" key="8">
    <source>
        <dbReference type="ARBA" id="ARBA00022842"/>
    </source>
</evidence>
<evidence type="ECO:0000256" key="3">
    <source>
        <dbReference type="ARBA" id="ARBA00022457"/>
    </source>
</evidence>
<dbReference type="AlphaFoldDB" id="A0A450S1Z5"/>
<dbReference type="PROSITE" id="PS00893">
    <property type="entry name" value="NUDIX_BOX"/>
    <property type="match status" value="1"/>
</dbReference>
<dbReference type="InterPro" id="IPR013785">
    <property type="entry name" value="Aldolase_TIM"/>
</dbReference>
<evidence type="ECO:0000256" key="2">
    <source>
        <dbReference type="ARBA" id="ARBA00005582"/>
    </source>
</evidence>
<evidence type="ECO:0000256" key="10">
    <source>
        <dbReference type="ARBA" id="ARBA00035861"/>
    </source>
</evidence>
<comment type="catalytic activity">
    <reaction evidence="10">
        <text>8-oxo-dGTP + H2O = 8-oxo-dGMP + diphosphate + H(+)</text>
        <dbReference type="Rhea" id="RHEA:31575"/>
        <dbReference type="ChEBI" id="CHEBI:15377"/>
        <dbReference type="ChEBI" id="CHEBI:15378"/>
        <dbReference type="ChEBI" id="CHEBI:33019"/>
        <dbReference type="ChEBI" id="CHEBI:63224"/>
        <dbReference type="ChEBI" id="CHEBI:77896"/>
        <dbReference type="EC" id="3.6.1.55"/>
    </reaction>
</comment>
<dbReference type="GO" id="GO:0006260">
    <property type="term" value="P:DNA replication"/>
    <property type="evidence" value="ECO:0007669"/>
    <property type="project" value="UniProtKB-KW"/>
</dbReference>
<evidence type="ECO:0000256" key="6">
    <source>
        <dbReference type="ARBA" id="ARBA00022763"/>
    </source>
</evidence>
<reference evidence="20" key="1">
    <citation type="submission" date="2019-02" db="EMBL/GenBank/DDBJ databases">
        <authorList>
            <person name="Gruber-Vodicka R. H."/>
            <person name="Seah K. B. B."/>
        </authorList>
    </citation>
    <scope>NUCLEOTIDE SEQUENCE</scope>
    <source>
        <strain evidence="20">BECK_DK161</strain>
    </source>
</reference>
<accession>A0A450S1Z5</accession>
<keyword evidence="3" id="KW-0515">Mutator protein</keyword>
<dbReference type="NCBIfam" id="NF006530">
    <property type="entry name" value="PRK08999.1"/>
    <property type="match status" value="1"/>
</dbReference>
<comment type="similarity">
    <text evidence="2">Belongs to the Nudix hydrolase family.</text>
</comment>
<keyword evidence="6" id="KW-0227">DNA damage</keyword>
<dbReference type="GO" id="GO:0008413">
    <property type="term" value="F:8-oxo-7,8-dihydroguanosine triphosphate pyrophosphatase activity"/>
    <property type="evidence" value="ECO:0007669"/>
    <property type="project" value="InterPro"/>
</dbReference>
<dbReference type="FunFam" id="3.90.79.10:FF:000014">
    <property type="entry name" value="8-oxo-dGTP diphosphatase MutT"/>
    <property type="match status" value="1"/>
</dbReference>
<dbReference type="InterPro" id="IPR022998">
    <property type="entry name" value="ThiamineP_synth_TenI"/>
</dbReference>
<feature type="binding site" evidence="17">
    <location>
        <position position="43"/>
    </location>
    <ligand>
        <name>8-oxo-dGTP</name>
        <dbReference type="ChEBI" id="CHEBI:77896"/>
    </ligand>
</feature>
<dbReference type="GO" id="GO:0046872">
    <property type="term" value="F:metal ion binding"/>
    <property type="evidence" value="ECO:0007669"/>
    <property type="project" value="UniProtKB-KW"/>
</dbReference>
<dbReference type="PANTHER" id="PTHR47707">
    <property type="entry name" value="8-OXO-DGTP DIPHOSPHATASE"/>
    <property type="match status" value="1"/>
</dbReference>
<proteinExistence type="inferred from homology"/>
<dbReference type="EC" id="3.6.1.55" evidence="12"/>
<dbReference type="Pfam" id="PF14815">
    <property type="entry name" value="NUDIX_4"/>
    <property type="match status" value="1"/>
</dbReference>
<keyword evidence="5 18" id="KW-0479">Metal-binding</keyword>
<sequence>MKHDPTFARGSIERQASPLPVAVGIVCNGRGEVLITRRRRDSHQGGLWEFPGGKQERGESGYGALCRELKEEVDITVASARPLIRVPHDYGGHRVLLDTWWVTRWSGTPRGRESQPMAWVAPASLGEYAFPAADIPIIRAVNLPDQYLITPEPDWEGPDAFLTTLDGCLSRGIRLVQIRIKEQNANRLTPEEYRAFLGRVVACCNARGARCLLNGEPALAREVGMHGVHLTSRRLLAERERASELSGDGFLVGASCHDRGELEHACRIGVDFAVLAPVQATKTHPGATPLTWAVFSEWVNPATIPVYALGGLSPKDRETAWENGGQGIAAIRGLWLS</sequence>
<keyword evidence="9" id="KW-0234">DNA repair</keyword>
<dbReference type="GO" id="GO:0035539">
    <property type="term" value="F:8-oxo-7,8-dihydrodeoxyguanosine triphosphate pyrophosphatase activity"/>
    <property type="evidence" value="ECO:0007669"/>
    <property type="project" value="UniProtKB-EC"/>
</dbReference>
<keyword evidence="7" id="KW-0378">Hydrolase</keyword>
<dbReference type="GO" id="GO:0009228">
    <property type="term" value="P:thiamine biosynthetic process"/>
    <property type="evidence" value="ECO:0007669"/>
    <property type="project" value="UniProtKB-KW"/>
</dbReference>
<evidence type="ECO:0000256" key="16">
    <source>
        <dbReference type="ARBA" id="ARBA00042798"/>
    </source>
</evidence>
<evidence type="ECO:0000256" key="13">
    <source>
        <dbReference type="ARBA" id="ARBA00040794"/>
    </source>
</evidence>
<evidence type="ECO:0000259" key="19">
    <source>
        <dbReference type="PROSITE" id="PS51462"/>
    </source>
</evidence>
<gene>
    <name evidence="20" type="ORF">BECKDK2373C_GA0170839_101210</name>
</gene>
<evidence type="ECO:0000256" key="5">
    <source>
        <dbReference type="ARBA" id="ARBA00022723"/>
    </source>
</evidence>
<dbReference type="GO" id="GO:0044715">
    <property type="term" value="F:8-oxo-dGDP phosphatase activity"/>
    <property type="evidence" value="ECO:0007669"/>
    <property type="project" value="TreeGrafter"/>
</dbReference>
<feature type="binding site" evidence="18">
    <location>
        <position position="72"/>
    </location>
    <ligand>
        <name>Mg(2+)</name>
        <dbReference type="ChEBI" id="CHEBI:18420"/>
    </ligand>
</feature>
<evidence type="ECO:0000256" key="12">
    <source>
        <dbReference type="ARBA" id="ARBA00038905"/>
    </source>
</evidence>
<evidence type="ECO:0000256" key="11">
    <source>
        <dbReference type="ARBA" id="ARBA00036904"/>
    </source>
</evidence>
<organism evidence="20">
    <name type="scientific">Candidatus Kentrum sp. DK</name>
    <dbReference type="NCBI Taxonomy" id="2126562"/>
    <lineage>
        <taxon>Bacteria</taxon>
        <taxon>Pseudomonadati</taxon>
        <taxon>Pseudomonadota</taxon>
        <taxon>Gammaproteobacteria</taxon>
        <taxon>Candidatus Kentrum</taxon>
    </lineage>
</organism>
<dbReference type="InterPro" id="IPR015797">
    <property type="entry name" value="NUDIX_hydrolase-like_dom_sf"/>
</dbReference>
<dbReference type="Gene3D" id="3.20.20.70">
    <property type="entry name" value="Aldolase class I"/>
    <property type="match status" value="1"/>
</dbReference>
<dbReference type="EMBL" id="CAADEY010000012">
    <property type="protein sequence ID" value="VFJ45663.1"/>
    <property type="molecule type" value="Genomic_DNA"/>
</dbReference>
<dbReference type="InterPro" id="IPR047127">
    <property type="entry name" value="MutT-like"/>
</dbReference>
<keyword evidence="8 18" id="KW-0460">Magnesium</keyword>
<evidence type="ECO:0000256" key="4">
    <source>
        <dbReference type="ARBA" id="ARBA00022705"/>
    </source>
</evidence>
<dbReference type="InterPro" id="IPR020084">
    <property type="entry name" value="NUDIX_hydrolase_CS"/>
</dbReference>
<feature type="binding site" evidence="17">
    <location>
        <begin position="49"/>
        <end position="52"/>
    </location>
    <ligand>
        <name>8-oxo-dGTP</name>
        <dbReference type="ChEBI" id="CHEBI:77896"/>
    </ligand>
</feature>
<dbReference type="InterPro" id="IPR036206">
    <property type="entry name" value="ThiamineP_synth_sf"/>
</dbReference>
<dbReference type="CDD" id="cd00564">
    <property type="entry name" value="TMP_TenI"/>
    <property type="match status" value="1"/>
</dbReference>